<dbReference type="EnsemblMetazoa" id="PPA42390.1">
    <property type="protein sequence ID" value="PPA42390.1"/>
    <property type="gene ID" value="WBGene00280759"/>
</dbReference>
<evidence type="ECO:0000256" key="1">
    <source>
        <dbReference type="ARBA" id="ARBA00004141"/>
    </source>
</evidence>
<evidence type="ECO:0000313" key="9">
    <source>
        <dbReference type="Proteomes" id="UP000005239"/>
    </source>
</evidence>
<dbReference type="PANTHER" id="PTHR24223">
    <property type="entry name" value="ATP-BINDING CASSETTE SUB-FAMILY C"/>
    <property type="match status" value="1"/>
</dbReference>
<dbReference type="InterPro" id="IPR003593">
    <property type="entry name" value="AAA+_ATPase"/>
</dbReference>
<dbReference type="AlphaFoldDB" id="A0A2A6D1V3"/>
<evidence type="ECO:0000256" key="4">
    <source>
        <dbReference type="ARBA" id="ARBA00022741"/>
    </source>
</evidence>
<evidence type="ECO:0000256" key="2">
    <source>
        <dbReference type="ARBA" id="ARBA00022448"/>
    </source>
</evidence>
<dbReference type="PROSITE" id="PS00211">
    <property type="entry name" value="ABC_TRANSPORTER_1"/>
    <property type="match status" value="1"/>
</dbReference>
<keyword evidence="2" id="KW-0813">Transport</keyword>
<dbReference type="InterPro" id="IPR003439">
    <property type="entry name" value="ABC_transporter-like_ATP-bd"/>
</dbReference>
<organism evidence="8 9">
    <name type="scientific">Pristionchus pacificus</name>
    <name type="common">Parasitic nematode worm</name>
    <dbReference type="NCBI Taxonomy" id="54126"/>
    <lineage>
        <taxon>Eukaryota</taxon>
        <taxon>Metazoa</taxon>
        <taxon>Ecdysozoa</taxon>
        <taxon>Nematoda</taxon>
        <taxon>Chromadorea</taxon>
        <taxon>Rhabditida</taxon>
        <taxon>Rhabditina</taxon>
        <taxon>Diplogasteromorpha</taxon>
        <taxon>Diplogasteroidea</taxon>
        <taxon>Neodiplogasteridae</taxon>
        <taxon>Pristionchus</taxon>
    </lineage>
</organism>
<keyword evidence="7" id="KW-0472">Membrane</keyword>
<dbReference type="Proteomes" id="UP000005239">
    <property type="component" value="Unassembled WGS sequence"/>
</dbReference>
<dbReference type="InterPro" id="IPR050173">
    <property type="entry name" value="ABC_transporter_C-like"/>
</dbReference>
<dbReference type="PANTHER" id="PTHR24223:SF434">
    <property type="entry name" value="MULTIDRUG RESISTANCE PROTEIN MRP-7"/>
    <property type="match status" value="1"/>
</dbReference>
<dbReference type="Pfam" id="PF00005">
    <property type="entry name" value="ABC_tran"/>
    <property type="match status" value="1"/>
</dbReference>
<evidence type="ECO:0000256" key="5">
    <source>
        <dbReference type="ARBA" id="ARBA00022840"/>
    </source>
</evidence>
<dbReference type="FunFam" id="3.40.50.300:FF:000163">
    <property type="entry name" value="Multidrug resistance-associated protein member 4"/>
    <property type="match status" value="1"/>
</dbReference>
<reference evidence="9" key="1">
    <citation type="journal article" date="2008" name="Nat. Genet.">
        <title>The Pristionchus pacificus genome provides a unique perspective on nematode lifestyle and parasitism.</title>
        <authorList>
            <person name="Dieterich C."/>
            <person name="Clifton S.W."/>
            <person name="Schuster L.N."/>
            <person name="Chinwalla A."/>
            <person name="Delehaunty K."/>
            <person name="Dinkelacker I."/>
            <person name="Fulton L."/>
            <person name="Fulton R."/>
            <person name="Godfrey J."/>
            <person name="Minx P."/>
            <person name="Mitreva M."/>
            <person name="Roeseler W."/>
            <person name="Tian H."/>
            <person name="Witte H."/>
            <person name="Yang S.P."/>
            <person name="Wilson R.K."/>
            <person name="Sommer R.J."/>
        </authorList>
    </citation>
    <scope>NUCLEOTIDE SEQUENCE [LARGE SCALE GENOMIC DNA]</scope>
    <source>
        <strain evidence="9">PS312</strain>
    </source>
</reference>
<dbReference type="SMART" id="SM00382">
    <property type="entry name" value="AAA"/>
    <property type="match status" value="1"/>
</dbReference>
<comment type="subcellular location">
    <subcellularLocation>
        <location evidence="1">Membrane</location>
        <topology evidence="1">Multi-pass membrane protein</topology>
    </subcellularLocation>
</comment>
<dbReference type="InterPro" id="IPR017871">
    <property type="entry name" value="ABC_transporter-like_CS"/>
</dbReference>
<dbReference type="PROSITE" id="PS50893">
    <property type="entry name" value="ABC_TRANSPORTER_2"/>
    <property type="match status" value="1"/>
</dbReference>
<proteinExistence type="predicted"/>
<sequence length="304" mass="33909">MTITLQWKGVNRAGMENNPFLRSASIVSHNSTHRPGLDLVLRGINATIRPGEKIGIVGRNGAGKSSFALALFRMIEPAGGAIIIDGKTTTEMGLHELRKRLTIIPQEPVLFSGTLRFNLDPFGEYSDDQLWRALKLAHLETFTSALTAGLDHTISEGGENISVGQRQLVCLARATLRNSKILVLDEANFILFCIFCFILFLFQATAAVDLQTDNLIQATIRCHFKHCTVFTIAHRLNTILDYDRRYAERRNGLFSIPARFTPFHCRVMVMDKGEIAEMDSPAALMADRNSIFSKLLADTEKENN</sequence>
<evidence type="ECO:0000256" key="7">
    <source>
        <dbReference type="ARBA" id="ARBA00023136"/>
    </source>
</evidence>
<dbReference type="GO" id="GO:0016887">
    <property type="term" value="F:ATP hydrolysis activity"/>
    <property type="evidence" value="ECO:0007669"/>
    <property type="project" value="InterPro"/>
</dbReference>
<keyword evidence="5" id="KW-0067">ATP-binding</keyword>
<keyword evidence="6" id="KW-1133">Transmembrane helix</keyword>
<dbReference type="CDD" id="cd03244">
    <property type="entry name" value="ABCC_MRP_domain2"/>
    <property type="match status" value="1"/>
</dbReference>
<accession>A0A8R1UZZ4</accession>
<dbReference type="InterPro" id="IPR027417">
    <property type="entry name" value="P-loop_NTPase"/>
</dbReference>
<keyword evidence="9" id="KW-1185">Reference proteome</keyword>
<keyword evidence="4" id="KW-0547">Nucleotide-binding</keyword>
<gene>
    <name evidence="8" type="primary">WBGene00280759</name>
</gene>
<dbReference type="SUPFAM" id="SSF52540">
    <property type="entry name" value="P-loop containing nucleoside triphosphate hydrolases"/>
    <property type="match status" value="1"/>
</dbReference>
<dbReference type="OrthoDB" id="6500128at2759"/>
<keyword evidence="3" id="KW-0812">Transmembrane</keyword>
<evidence type="ECO:0000256" key="3">
    <source>
        <dbReference type="ARBA" id="ARBA00022692"/>
    </source>
</evidence>
<accession>A0A2A6D1V3</accession>
<dbReference type="GO" id="GO:0016020">
    <property type="term" value="C:membrane"/>
    <property type="evidence" value="ECO:0007669"/>
    <property type="project" value="UniProtKB-SubCell"/>
</dbReference>
<reference evidence="8" key="2">
    <citation type="submission" date="2022-06" db="UniProtKB">
        <authorList>
            <consortium name="EnsemblMetazoa"/>
        </authorList>
    </citation>
    <scope>IDENTIFICATION</scope>
    <source>
        <strain evidence="8">PS312</strain>
    </source>
</reference>
<evidence type="ECO:0000313" key="8">
    <source>
        <dbReference type="EnsemblMetazoa" id="PPA42390.1"/>
    </source>
</evidence>
<name>A0A2A6D1V3_PRIPA</name>
<dbReference type="Gene3D" id="3.40.50.300">
    <property type="entry name" value="P-loop containing nucleotide triphosphate hydrolases"/>
    <property type="match status" value="1"/>
</dbReference>
<dbReference type="GO" id="GO:0005524">
    <property type="term" value="F:ATP binding"/>
    <property type="evidence" value="ECO:0007669"/>
    <property type="project" value="UniProtKB-KW"/>
</dbReference>
<evidence type="ECO:0000256" key="6">
    <source>
        <dbReference type="ARBA" id="ARBA00022989"/>
    </source>
</evidence>
<protein>
    <submittedName>
        <fullName evidence="8">ABC transporter ATP-binding protein</fullName>
    </submittedName>
</protein>